<accession>A0A1Y3PBL7</accession>
<evidence type="ECO:0000313" key="2">
    <source>
        <dbReference type="EMBL" id="OUM84733.1"/>
    </source>
</evidence>
<organism evidence="2 3">
    <name type="scientific">Bacillus thermozeamaize</name>
    <dbReference type="NCBI Taxonomy" id="230954"/>
    <lineage>
        <taxon>Bacteria</taxon>
        <taxon>Bacillati</taxon>
        <taxon>Bacillota</taxon>
        <taxon>Bacilli</taxon>
        <taxon>Bacillales</taxon>
        <taxon>Bacillaceae</taxon>
        <taxon>Bacillus</taxon>
    </lineage>
</organism>
<dbReference type="AlphaFoldDB" id="A0A1Y3PBL7"/>
<dbReference type="Proteomes" id="UP000196475">
    <property type="component" value="Unassembled WGS sequence"/>
</dbReference>
<dbReference type="Pfam" id="PF00561">
    <property type="entry name" value="Abhydrolase_1"/>
    <property type="match status" value="1"/>
</dbReference>
<dbReference type="PANTHER" id="PTHR46438:SF11">
    <property type="entry name" value="LIPASE-RELATED"/>
    <property type="match status" value="1"/>
</dbReference>
<dbReference type="PRINTS" id="PR00111">
    <property type="entry name" value="ABHYDROLASE"/>
</dbReference>
<dbReference type="InterPro" id="IPR029058">
    <property type="entry name" value="AB_hydrolase_fold"/>
</dbReference>
<evidence type="ECO:0000313" key="3">
    <source>
        <dbReference type="Proteomes" id="UP000196475"/>
    </source>
</evidence>
<proteinExistence type="predicted"/>
<evidence type="ECO:0000259" key="1">
    <source>
        <dbReference type="Pfam" id="PF00561"/>
    </source>
</evidence>
<feature type="domain" description="AB hydrolase-1" evidence="1">
    <location>
        <begin position="35"/>
        <end position="278"/>
    </location>
</feature>
<comment type="caution">
    <text evidence="2">The sequence shown here is derived from an EMBL/GenBank/DDBJ whole genome shotgun (WGS) entry which is preliminary data.</text>
</comment>
<dbReference type="InterPro" id="IPR000073">
    <property type="entry name" value="AB_hydrolase_1"/>
</dbReference>
<dbReference type="GO" id="GO:0003824">
    <property type="term" value="F:catalytic activity"/>
    <property type="evidence" value="ECO:0007669"/>
    <property type="project" value="InterPro"/>
</dbReference>
<name>A0A1Y3PBL7_9BACI</name>
<dbReference type="PRINTS" id="PR00412">
    <property type="entry name" value="EPOXHYDRLASE"/>
</dbReference>
<dbReference type="PANTHER" id="PTHR46438">
    <property type="entry name" value="ALPHA/BETA-HYDROLASES SUPERFAMILY PROTEIN"/>
    <property type="match status" value="1"/>
</dbReference>
<dbReference type="Gene3D" id="3.40.50.1820">
    <property type="entry name" value="alpha/beta hydrolase"/>
    <property type="match status" value="1"/>
</dbReference>
<dbReference type="InterPro" id="IPR000639">
    <property type="entry name" value="Epox_hydrolase-like"/>
</dbReference>
<dbReference type="SUPFAM" id="SSF53474">
    <property type="entry name" value="alpha/beta-Hydrolases"/>
    <property type="match status" value="1"/>
</dbReference>
<protein>
    <recommendedName>
        <fullName evidence="1">AB hydrolase-1 domain-containing protein</fullName>
    </recommendedName>
</protein>
<gene>
    <name evidence="2" type="ORF">BAA01_06190</name>
</gene>
<reference evidence="3" key="1">
    <citation type="submission" date="2016-06" db="EMBL/GenBank/DDBJ databases">
        <authorList>
            <person name="Nascimento L."/>
            <person name="Pereira R.V."/>
            <person name="Martins L.F."/>
            <person name="Quaggio R.B."/>
            <person name="Silva A.M."/>
            <person name="Setubal J.C."/>
        </authorList>
    </citation>
    <scope>NUCLEOTIDE SEQUENCE [LARGE SCALE GENOMIC DNA]</scope>
</reference>
<sequence length="294" mass="33759">MKSIWNNLIGQEVKQTFYQAGDVRTRVIEAGTGEPLIFLHGTGGHAEAYARNILAHSEYFRVYAVDMVGHGFSDKPRNLNYKIDDFVNHLKDFIDEIGANKVNLSGESLGAFVALYFTYKYPELVNRLVLNTGIPCPWTEKGYKDLEDMLERSKAAAQNLTKDAVRKRLEWLMADPNDVTEELVETRYYIYSRPGAAEIMKKITESVVNSILESRDNLKAQFGDSSILQSIQQETLVLWTEHNPGQPWEDAQKAASNLPNHRFYLMKNAGHWPQWEKPDEFNRVHLDFLRFGIQ</sequence>
<dbReference type="EMBL" id="LZRT01000121">
    <property type="protein sequence ID" value="OUM84733.1"/>
    <property type="molecule type" value="Genomic_DNA"/>
</dbReference>